<evidence type="ECO:0000256" key="2">
    <source>
        <dbReference type="ARBA" id="ARBA00022448"/>
    </source>
</evidence>
<dbReference type="PANTHER" id="PTHR46743:SF2">
    <property type="entry name" value="TEICHOIC ACIDS EXPORT ATP-BINDING PROTEIN TAGH"/>
    <property type="match status" value="1"/>
</dbReference>
<name>A0ABU3CG43_9FLAO</name>
<dbReference type="InterPro" id="IPR015860">
    <property type="entry name" value="ABC_transpr_TagH-like"/>
</dbReference>
<dbReference type="Gene3D" id="3.40.50.300">
    <property type="entry name" value="P-loop containing nucleotide triphosphate hydrolases"/>
    <property type="match status" value="1"/>
</dbReference>
<keyword evidence="3" id="KW-0547">Nucleotide-binding</keyword>
<keyword evidence="4 6" id="KW-0067">ATP-binding</keyword>
<dbReference type="InterPro" id="IPR050683">
    <property type="entry name" value="Bact_Polysacc_Export_ATP-bd"/>
</dbReference>
<feature type="domain" description="ABC transporter" evidence="5">
    <location>
        <begin position="43"/>
        <end position="268"/>
    </location>
</feature>
<dbReference type="SUPFAM" id="SSF52540">
    <property type="entry name" value="P-loop containing nucleoside triphosphate hydrolases"/>
    <property type="match status" value="1"/>
</dbReference>
<evidence type="ECO:0000313" key="7">
    <source>
        <dbReference type="Proteomes" id="UP001245285"/>
    </source>
</evidence>
<dbReference type="EMBL" id="JAVRHO010000002">
    <property type="protein sequence ID" value="MDT0645317.1"/>
    <property type="molecule type" value="Genomic_DNA"/>
</dbReference>
<reference evidence="6 7" key="1">
    <citation type="submission" date="2023-09" db="EMBL/GenBank/DDBJ databases">
        <authorList>
            <person name="Rey-Velasco X."/>
        </authorList>
    </citation>
    <scope>NUCLEOTIDE SEQUENCE [LARGE SCALE GENOMIC DNA]</scope>
    <source>
        <strain evidence="6 7">F260</strain>
    </source>
</reference>
<comment type="caution">
    <text evidence="6">The sequence shown here is derived from an EMBL/GenBank/DDBJ whole genome shotgun (WGS) entry which is preliminary data.</text>
</comment>
<dbReference type="InterPro" id="IPR003593">
    <property type="entry name" value="AAA+_ATPase"/>
</dbReference>
<proteinExistence type="inferred from homology"/>
<dbReference type="GO" id="GO:0005524">
    <property type="term" value="F:ATP binding"/>
    <property type="evidence" value="ECO:0007669"/>
    <property type="project" value="UniProtKB-KW"/>
</dbReference>
<evidence type="ECO:0000259" key="5">
    <source>
        <dbReference type="PROSITE" id="PS50893"/>
    </source>
</evidence>
<dbReference type="CDD" id="cd03220">
    <property type="entry name" value="ABC_KpsT_Wzt"/>
    <property type="match status" value="1"/>
</dbReference>
<dbReference type="CDD" id="cd10147">
    <property type="entry name" value="Wzt_C-like"/>
    <property type="match status" value="1"/>
</dbReference>
<dbReference type="PANTHER" id="PTHR46743">
    <property type="entry name" value="TEICHOIC ACIDS EXPORT ATP-BINDING PROTEIN TAGH"/>
    <property type="match status" value="1"/>
</dbReference>
<dbReference type="Pfam" id="PF00005">
    <property type="entry name" value="ABC_tran"/>
    <property type="match status" value="1"/>
</dbReference>
<dbReference type="InterPro" id="IPR029439">
    <property type="entry name" value="Wzt_C"/>
</dbReference>
<organism evidence="6 7">
    <name type="scientific">Autumnicola lenta</name>
    <dbReference type="NCBI Taxonomy" id="3075593"/>
    <lineage>
        <taxon>Bacteria</taxon>
        <taxon>Pseudomonadati</taxon>
        <taxon>Bacteroidota</taxon>
        <taxon>Flavobacteriia</taxon>
        <taxon>Flavobacteriales</taxon>
        <taxon>Flavobacteriaceae</taxon>
        <taxon>Autumnicola</taxon>
    </lineage>
</organism>
<dbReference type="Gene3D" id="2.70.50.60">
    <property type="entry name" value="abc- transporter (atp binding component) like domain"/>
    <property type="match status" value="1"/>
</dbReference>
<evidence type="ECO:0000256" key="1">
    <source>
        <dbReference type="ARBA" id="ARBA00005417"/>
    </source>
</evidence>
<dbReference type="InterPro" id="IPR027417">
    <property type="entry name" value="P-loop_NTPase"/>
</dbReference>
<keyword evidence="2" id="KW-0813">Transport</keyword>
<gene>
    <name evidence="6" type="ORF">RM545_01330</name>
</gene>
<dbReference type="SMART" id="SM00382">
    <property type="entry name" value="AAA"/>
    <property type="match status" value="1"/>
</dbReference>
<protein>
    <submittedName>
        <fullName evidence="6">ABC transporter ATP-binding protein</fullName>
    </submittedName>
</protein>
<sequence>MGIILKAENISKQYRLGEVGTGTLSHDLNRWWHTVRGKEDPYLKVGAVNDRGAKATDDYVWALRDINFEVKQGEVLGIIGKNGAGKSTLLKILSRVTAPTTGSIKTKGRIASLLEVGTGFHGELSGRENIFMNGAVLGMSKSEIKSKLDEIIAFSGCEMYIDTPVKRYSSGMTVRLGFAVAAHLEPEILVVDEVLAVGDADFQKKAIGKMQDLSTGEGRTVLFVSHNMVSIQNLCRNIIVLKNGAKCFEGGVDAGISNYLKLTENNHKNQSIQKMYRKGKGDFKFIDIKKLNWRGEDAEIFLNGSKIKFDIFIENISQKPVKNFRLDFGVDDSKGNRITWFSTSLHKQKFVFPLESIINIGLEIPNLPLTSGSYTITGNLIINDTPEDWVPQIISFEVQNGDFFKSGKIIEKGQGNLLIDHSFV</sequence>
<evidence type="ECO:0000256" key="3">
    <source>
        <dbReference type="ARBA" id="ARBA00022741"/>
    </source>
</evidence>
<dbReference type="Pfam" id="PF14524">
    <property type="entry name" value="Wzt_C"/>
    <property type="match status" value="1"/>
</dbReference>
<comment type="similarity">
    <text evidence="1">Belongs to the ABC transporter superfamily.</text>
</comment>
<accession>A0ABU3CG43</accession>
<evidence type="ECO:0000313" key="6">
    <source>
        <dbReference type="EMBL" id="MDT0645317.1"/>
    </source>
</evidence>
<dbReference type="PROSITE" id="PS50893">
    <property type="entry name" value="ABC_TRANSPORTER_2"/>
    <property type="match status" value="1"/>
</dbReference>
<dbReference type="RefSeq" id="WP_311493467.1">
    <property type="nucleotide sequence ID" value="NZ_JAVRHO010000002.1"/>
</dbReference>
<evidence type="ECO:0000256" key="4">
    <source>
        <dbReference type="ARBA" id="ARBA00022840"/>
    </source>
</evidence>
<dbReference type="Proteomes" id="UP001245285">
    <property type="component" value="Unassembled WGS sequence"/>
</dbReference>
<keyword evidence="7" id="KW-1185">Reference proteome</keyword>
<dbReference type="InterPro" id="IPR003439">
    <property type="entry name" value="ABC_transporter-like_ATP-bd"/>
</dbReference>